<dbReference type="Gene3D" id="3.40.630.40">
    <property type="entry name" value="Zn-dependent exopeptidases"/>
    <property type="match status" value="1"/>
</dbReference>
<dbReference type="EMBL" id="JXBB01000003">
    <property type="protein sequence ID" value="OAR05249.1"/>
    <property type="molecule type" value="Genomic_DNA"/>
</dbReference>
<gene>
    <name evidence="5" type="ORF">SA87_05675</name>
</gene>
<dbReference type="GO" id="GO:0008745">
    <property type="term" value="F:N-acetylmuramoyl-L-alanine amidase activity"/>
    <property type="evidence" value="ECO:0007669"/>
    <property type="project" value="InterPro"/>
</dbReference>
<accession>A0A179ITQ6</accession>
<dbReference type="OrthoDB" id="9806267at2"/>
<evidence type="ECO:0000256" key="1">
    <source>
        <dbReference type="ARBA" id="ARBA00022801"/>
    </source>
</evidence>
<dbReference type="GO" id="GO:0009253">
    <property type="term" value="P:peptidoglycan catabolic process"/>
    <property type="evidence" value="ECO:0007669"/>
    <property type="project" value="InterPro"/>
</dbReference>
<dbReference type="Pfam" id="PF01520">
    <property type="entry name" value="Amidase_3"/>
    <property type="match status" value="1"/>
</dbReference>
<dbReference type="STRING" id="1484.SA87_05675"/>
<feature type="domain" description="SH3b" evidence="4">
    <location>
        <begin position="115"/>
        <end position="179"/>
    </location>
</feature>
<reference evidence="5 6" key="1">
    <citation type="submission" date="2015-09" db="EMBL/GenBank/DDBJ databases">
        <title>Draft genome sequence of Hydrogenibacillus schlegelii DSM 2000.</title>
        <authorList>
            <person name="Hemp J."/>
        </authorList>
    </citation>
    <scope>NUCLEOTIDE SEQUENCE [LARGE SCALE GENOMIC DNA]</scope>
    <source>
        <strain evidence="5 6">MA 48</strain>
    </source>
</reference>
<feature type="region of interest" description="Disordered" evidence="3">
    <location>
        <begin position="186"/>
        <end position="211"/>
    </location>
</feature>
<dbReference type="GO" id="GO:0030288">
    <property type="term" value="C:outer membrane-bounded periplasmic space"/>
    <property type="evidence" value="ECO:0007669"/>
    <property type="project" value="TreeGrafter"/>
</dbReference>
<dbReference type="SMART" id="SM00287">
    <property type="entry name" value="SH3b"/>
    <property type="match status" value="4"/>
</dbReference>
<dbReference type="InterPro" id="IPR003646">
    <property type="entry name" value="SH3-like_bac-type"/>
</dbReference>
<dbReference type="RefSeq" id="WP_066198571.1">
    <property type="nucleotide sequence ID" value="NZ_CBCSAS010000044.1"/>
</dbReference>
<evidence type="ECO:0000256" key="2">
    <source>
        <dbReference type="ARBA" id="ARBA00023316"/>
    </source>
</evidence>
<evidence type="ECO:0000313" key="6">
    <source>
        <dbReference type="Proteomes" id="UP000243024"/>
    </source>
</evidence>
<dbReference type="PROSITE" id="PS51781">
    <property type="entry name" value="SH3B"/>
    <property type="match status" value="4"/>
</dbReference>
<dbReference type="AlphaFoldDB" id="A0A179ITQ6"/>
<dbReference type="InterPro" id="IPR017293">
    <property type="entry name" value="N-acetylmuramoyl-L-ala_amidase"/>
</dbReference>
<feature type="compositionally biased region" description="Low complexity" evidence="3">
    <location>
        <begin position="194"/>
        <end position="210"/>
    </location>
</feature>
<dbReference type="CDD" id="cd02696">
    <property type="entry name" value="MurNAc-LAA"/>
    <property type="match status" value="1"/>
</dbReference>
<dbReference type="GO" id="GO:0071555">
    <property type="term" value="P:cell wall organization"/>
    <property type="evidence" value="ECO:0007669"/>
    <property type="project" value="UniProtKB-KW"/>
</dbReference>
<dbReference type="PANTHER" id="PTHR30404:SF0">
    <property type="entry name" value="N-ACETYLMURAMOYL-L-ALANINE AMIDASE AMIC"/>
    <property type="match status" value="1"/>
</dbReference>
<proteinExistence type="predicted"/>
<feature type="domain" description="SH3b" evidence="4">
    <location>
        <begin position="40"/>
        <end position="103"/>
    </location>
</feature>
<dbReference type="Pfam" id="PF08239">
    <property type="entry name" value="SH3_3"/>
    <property type="match status" value="4"/>
</dbReference>
<feature type="domain" description="SH3b" evidence="4">
    <location>
        <begin position="278"/>
        <end position="342"/>
    </location>
</feature>
<keyword evidence="1" id="KW-0378">Hydrolase</keyword>
<organism evidence="5 6">
    <name type="scientific">Hydrogenibacillus schlegelii</name>
    <name type="common">Bacillus schlegelii</name>
    <dbReference type="NCBI Taxonomy" id="1484"/>
    <lineage>
        <taxon>Bacteria</taxon>
        <taxon>Bacillati</taxon>
        <taxon>Bacillota</taxon>
        <taxon>Bacilli</taxon>
        <taxon>Bacillales</taxon>
        <taxon>Bacillales Family X. Incertae Sedis</taxon>
        <taxon>Hydrogenibacillus</taxon>
    </lineage>
</organism>
<protein>
    <recommendedName>
        <fullName evidence="4">SH3b domain-containing protein</fullName>
    </recommendedName>
</protein>
<dbReference type="SMART" id="SM00646">
    <property type="entry name" value="Ami_3"/>
    <property type="match status" value="1"/>
</dbReference>
<evidence type="ECO:0000259" key="4">
    <source>
        <dbReference type="PROSITE" id="PS51781"/>
    </source>
</evidence>
<name>A0A179ITQ6_HYDSH</name>
<keyword evidence="2" id="KW-0961">Cell wall biogenesis/degradation</keyword>
<evidence type="ECO:0000256" key="3">
    <source>
        <dbReference type="SAM" id="MobiDB-lite"/>
    </source>
</evidence>
<dbReference type="InterPro" id="IPR050695">
    <property type="entry name" value="N-acetylmuramoyl_amidase_3"/>
</dbReference>
<dbReference type="Gene3D" id="2.30.30.40">
    <property type="entry name" value="SH3 Domains"/>
    <property type="match status" value="4"/>
</dbReference>
<dbReference type="PIRSF" id="PIRSF037846">
    <property type="entry name" value="Autolysin_YrvJ_prd"/>
    <property type="match status" value="1"/>
</dbReference>
<comment type="caution">
    <text evidence="5">The sequence shown here is derived from an EMBL/GenBank/DDBJ whole genome shotgun (WGS) entry which is preliminary data.</text>
</comment>
<keyword evidence="6" id="KW-1185">Reference proteome</keyword>
<dbReference type="InterPro" id="IPR002508">
    <property type="entry name" value="MurNAc-LAA_cat"/>
</dbReference>
<feature type="domain" description="SH3b" evidence="4">
    <location>
        <begin position="210"/>
        <end position="274"/>
    </location>
</feature>
<evidence type="ECO:0000313" key="5">
    <source>
        <dbReference type="EMBL" id="OAR05249.1"/>
    </source>
</evidence>
<dbReference type="PANTHER" id="PTHR30404">
    <property type="entry name" value="N-ACETYLMURAMOYL-L-ALANINE AMIDASE"/>
    <property type="match status" value="1"/>
</dbReference>
<sequence length="540" mass="57365">MDALRAWFRRPTGAFLPAALILLGAFALLVAGRAEESRAEAEAVIIAGDVVNVRKGPGTNTAIVAQVRRGERYAVLERKGDWIRIAYRPGKSGWVAGWLTRPAPAAGGIAYAAEKADAFVEAAVRDLNVRSGPGTDRPVIGRIQPGTRYPLLDTAGDWRKIRLSDGRTGWVAGWLSVVVPAEGSTAQAARENTAAGPGAPPSRAAGGTAPQPARVRIDTDVANFRNGPTLDANVIGKLLRGTTGRVIAREGDWVKIALDDGTEGWVAGWLVAPAEEASDRGTVVIVADGTNIRKAPSLTADIVRVARLGERYPIVEGIGDWYAVRLDDGSIAYVAAWVVSKDGVIDRVTGGRLLGRTIVLDPGHGGIDDGATGIDGTKEKALNLAVALRLEEKLIAEGATVILTRRDDRTVSLQDRVARAVTAGADVFLSLHHNTHPSPAMRGTITFYHRDQALAQAIQAALVAKTGLADLGARYGNYYVLRENPRPSALIEFGFISNAAEVAVLKSPAMIDREAEGVVEGLVRYFSTQQTAQKGTRAVR</sequence>
<dbReference type="SUPFAM" id="SSF53187">
    <property type="entry name" value="Zn-dependent exopeptidases"/>
    <property type="match status" value="1"/>
</dbReference>
<dbReference type="Proteomes" id="UP000243024">
    <property type="component" value="Unassembled WGS sequence"/>
</dbReference>